<proteinExistence type="inferred from homology"/>
<dbReference type="GO" id="GO:0006520">
    <property type="term" value="P:amino acid metabolic process"/>
    <property type="evidence" value="ECO:0007669"/>
    <property type="project" value="InterPro"/>
</dbReference>
<dbReference type="GO" id="GO:0004069">
    <property type="term" value="F:L-aspartate:2-oxoglutarate aminotransferase activity"/>
    <property type="evidence" value="ECO:0007669"/>
    <property type="project" value="UniProtKB-EC"/>
</dbReference>
<dbReference type="InterPro" id="IPR015421">
    <property type="entry name" value="PyrdxlP-dep_Trfase_major"/>
</dbReference>
<dbReference type="AlphaFoldDB" id="A0A8J2YF60"/>
<keyword evidence="4 8" id="KW-0032">Aminotransferase</keyword>
<organism evidence="10 11">
    <name type="scientific">Agaricicola taiwanensis</name>
    <dbReference type="NCBI Taxonomy" id="591372"/>
    <lineage>
        <taxon>Bacteria</taxon>
        <taxon>Pseudomonadati</taxon>
        <taxon>Pseudomonadota</taxon>
        <taxon>Alphaproteobacteria</taxon>
        <taxon>Rhodobacterales</taxon>
        <taxon>Paracoccaceae</taxon>
        <taxon>Agaricicola</taxon>
    </lineage>
</organism>
<evidence type="ECO:0000256" key="1">
    <source>
        <dbReference type="ARBA" id="ARBA00001933"/>
    </source>
</evidence>
<dbReference type="CDD" id="cd00609">
    <property type="entry name" value="AAT_like"/>
    <property type="match status" value="1"/>
</dbReference>
<dbReference type="PANTHER" id="PTHR46383">
    <property type="entry name" value="ASPARTATE AMINOTRANSFERASE"/>
    <property type="match status" value="1"/>
</dbReference>
<dbReference type="Gene3D" id="3.40.640.10">
    <property type="entry name" value="Type I PLP-dependent aspartate aminotransferase-like (Major domain)"/>
    <property type="match status" value="1"/>
</dbReference>
<dbReference type="Gene3D" id="3.90.1150.10">
    <property type="entry name" value="Aspartate Aminotransferase, domain 1"/>
    <property type="match status" value="1"/>
</dbReference>
<dbReference type="EMBL" id="BMCP01000001">
    <property type="protein sequence ID" value="GGE27986.1"/>
    <property type="molecule type" value="Genomic_DNA"/>
</dbReference>
<comment type="similarity">
    <text evidence="2 8">Belongs to the class-I pyridoxal-phosphate-dependent aminotransferase family.</text>
</comment>
<gene>
    <name evidence="10" type="ORF">GCM10007276_01470</name>
</gene>
<comment type="cofactor">
    <cofactor evidence="1 8">
        <name>pyridoxal 5'-phosphate</name>
        <dbReference type="ChEBI" id="CHEBI:597326"/>
    </cofactor>
</comment>
<feature type="domain" description="Aminotransferase class I/classII large" evidence="9">
    <location>
        <begin position="32"/>
        <end position="387"/>
    </location>
</feature>
<protein>
    <recommendedName>
        <fullName evidence="8">Aminotransferase</fullName>
        <ecNumber evidence="8">2.6.1.-</ecNumber>
    </recommendedName>
</protein>
<comment type="catalytic activity">
    <reaction evidence="7">
        <text>L-aspartate + 2-oxoglutarate = oxaloacetate + L-glutamate</text>
        <dbReference type="Rhea" id="RHEA:21824"/>
        <dbReference type="ChEBI" id="CHEBI:16452"/>
        <dbReference type="ChEBI" id="CHEBI:16810"/>
        <dbReference type="ChEBI" id="CHEBI:29985"/>
        <dbReference type="ChEBI" id="CHEBI:29991"/>
        <dbReference type="EC" id="2.6.1.1"/>
    </reaction>
</comment>
<dbReference type="PANTHER" id="PTHR46383:SF1">
    <property type="entry name" value="ASPARTATE AMINOTRANSFERASE"/>
    <property type="match status" value="1"/>
</dbReference>
<evidence type="ECO:0000256" key="8">
    <source>
        <dbReference type="RuleBase" id="RU000481"/>
    </source>
</evidence>
<dbReference type="InterPro" id="IPR015422">
    <property type="entry name" value="PyrdxlP-dep_Trfase_small"/>
</dbReference>
<reference evidence="10" key="1">
    <citation type="journal article" date="2014" name="Int. J. Syst. Evol. Microbiol.">
        <title>Complete genome sequence of Corynebacterium casei LMG S-19264T (=DSM 44701T), isolated from a smear-ripened cheese.</title>
        <authorList>
            <consortium name="US DOE Joint Genome Institute (JGI-PGF)"/>
            <person name="Walter F."/>
            <person name="Albersmeier A."/>
            <person name="Kalinowski J."/>
            <person name="Ruckert C."/>
        </authorList>
    </citation>
    <scope>NUCLEOTIDE SEQUENCE</scope>
    <source>
        <strain evidence="10">CCM 7684</strain>
    </source>
</reference>
<keyword evidence="5 8" id="KW-0808">Transferase</keyword>
<keyword evidence="11" id="KW-1185">Reference proteome</keyword>
<evidence type="ECO:0000256" key="7">
    <source>
        <dbReference type="ARBA" id="ARBA00049185"/>
    </source>
</evidence>
<dbReference type="InterPro" id="IPR015424">
    <property type="entry name" value="PyrdxlP-dep_Trfase"/>
</dbReference>
<evidence type="ECO:0000256" key="3">
    <source>
        <dbReference type="ARBA" id="ARBA00011738"/>
    </source>
</evidence>
<accession>A0A8J2YF60</accession>
<evidence type="ECO:0000256" key="6">
    <source>
        <dbReference type="ARBA" id="ARBA00022898"/>
    </source>
</evidence>
<reference evidence="10" key="2">
    <citation type="submission" date="2020-09" db="EMBL/GenBank/DDBJ databases">
        <authorList>
            <person name="Sun Q."/>
            <person name="Sedlacek I."/>
        </authorList>
    </citation>
    <scope>NUCLEOTIDE SEQUENCE</scope>
    <source>
        <strain evidence="10">CCM 7684</strain>
    </source>
</reference>
<evidence type="ECO:0000256" key="4">
    <source>
        <dbReference type="ARBA" id="ARBA00022576"/>
    </source>
</evidence>
<dbReference type="InterPro" id="IPR004838">
    <property type="entry name" value="NHTrfase_class1_PyrdxlP-BS"/>
</dbReference>
<dbReference type="InterPro" id="IPR050596">
    <property type="entry name" value="AspAT/PAT-like"/>
</dbReference>
<dbReference type="EC" id="2.6.1.-" evidence="8"/>
<comment type="subunit">
    <text evidence="3">Homodimer.</text>
</comment>
<dbReference type="Pfam" id="PF00155">
    <property type="entry name" value="Aminotran_1_2"/>
    <property type="match status" value="1"/>
</dbReference>
<dbReference type="FunFam" id="3.40.640.10:FF:000033">
    <property type="entry name" value="Aspartate aminotransferase"/>
    <property type="match status" value="1"/>
</dbReference>
<dbReference type="GO" id="GO:0030170">
    <property type="term" value="F:pyridoxal phosphate binding"/>
    <property type="evidence" value="ECO:0007669"/>
    <property type="project" value="InterPro"/>
</dbReference>
<dbReference type="Proteomes" id="UP000602745">
    <property type="component" value="Unassembled WGS sequence"/>
</dbReference>
<evidence type="ECO:0000313" key="10">
    <source>
        <dbReference type="EMBL" id="GGE27986.1"/>
    </source>
</evidence>
<dbReference type="SUPFAM" id="SSF53383">
    <property type="entry name" value="PLP-dependent transferases"/>
    <property type="match status" value="1"/>
</dbReference>
<evidence type="ECO:0000256" key="2">
    <source>
        <dbReference type="ARBA" id="ARBA00007441"/>
    </source>
</evidence>
<evidence type="ECO:0000313" key="11">
    <source>
        <dbReference type="Proteomes" id="UP000602745"/>
    </source>
</evidence>
<dbReference type="InterPro" id="IPR004839">
    <property type="entry name" value="Aminotransferase_I/II_large"/>
</dbReference>
<keyword evidence="6" id="KW-0663">Pyridoxal phosphate</keyword>
<dbReference type="RefSeq" id="WP_188407765.1">
    <property type="nucleotide sequence ID" value="NZ_BMCP01000001.1"/>
</dbReference>
<name>A0A8J2YF60_9RHOB</name>
<sequence>MVRIAERLKRLQPAATRMASERAADLRRQGRDIISLSTGEPDFVSPPSVMEAAKAAIEAGKTFYTPAAGLNELRAEVAKYYKDRFDLDYAATEVIVGSGAKPLIFEACAALLDPGDEAILIAPAFVSYVEQIRLCDATPVVVETDPETLDFSLDDIRAAITPRTRVLILNTPNNPSGRIFSDELVTGLCQLAIEFDFTIINDEIYERIIFDGLVYRNPLNLCPQARDRMLHINGASKALAMTGWRIGFAIGPQDLIKRMTMLQGHNTSGASSIAQWAALGGLRNGQAEIDQMRDRYQIRKDLITRRLSEMPHIRYIPPQGAFYIFADIRQTYGKKVGGMTITDDNSFCEALLEQAEIAVIPGSSFLQPGFFRMSFATSEEIINTAMNRMHAFLSQLR</sequence>
<evidence type="ECO:0000256" key="5">
    <source>
        <dbReference type="ARBA" id="ARBA00022679"/>
    </source>
</evidence>
<dbReference type="PROSITE" id="PS00105">
    <property type="entry name" value="AA_TRANSFER_CLASS_1"/>
    <property type="match status" value="1"/>
</dbReference>
<comment type="caution">
    <text evidence="10">The sequence shown here is derived from an EMBL/GenBank/DDBJ whole genome shotgun (WGS) entry which is preliminary data.</text>
</comment>
<evidence type="ECO:0000259" key="9">
    <source>
        <dbReference type="Pfam" id="PF00155"/>
    </source>
</evidence>